<accession>A0ABY1Q6U5</accession>
<reference evidence="1 2" key="1">
    <citation type="submission" date="2017-05" db="EMBL/GenBank/DDBJ databases">
        <authorList>
            <person name="Varghese N."/>
            <person name="Submissions S."/>
        </authorList>
    </citation>
    <scope>NUCLEOTIDE SEQUENCE [LARGE SCALE GENOMIC DNA]</scope>
    <source>
        <strain evidence="1 2">DSM 25457</strain>
    </source>
</reference>
<comment type="caution">
    <text evidence="1">The sequence shown here is derived from an EMBL/GenBank/DDBJ whole genome shotgun (WGS) entry which is preliminary data.</text>
</comment>
<proteinExistence type="predicted"/>
<gene>
    <name evidence="1" type="ORF">SAMN06265222_10628</name>
</gene>
<protein>
    <submittedName>
        <fullName evidence="1">Uncharacterized protein</fullName>
    </submittedName>
</protein>
<dbReference type="Proteomes" id="UP001158067">
    <property type="component" value="Unassembled WGS sequence"/>
</dbReference>
<evidence type="ECO:0000313" key="1">
    <source>
        <dbReference type="EMBL" id="SMP58261.1"/>
    </source>
</evidence>
<evidence type="ECO:0000313" key="2">
    <source>
        <dbReference type="Proteomes" id="UP001158067"/>
    </source>
</evidence>
<organism evidence="1 2">
    <name type="scientific">Neorhodopirellula lusitana</name>
    <dbReference type="NCBI Taxonomy" id="445327"/>
    <lineage>
        <taxon>Bacteria</taxon>
        <taxon>Pseudomonadati</taxon>
        <taxon>Planctomycetota</taxon>
        <taxon>Planctomycetia</taxon>
        <taxon>Pirellulales</taxon>
        <taxon>Pirellulaceae</taxon>
        <taxon>Neorhodopirellula</taxon>
    </lineage>
</organism>
<dbReference type="EMBL" id="FXUG01000006">
    <property type="protein sequence ID" value="SMP58261.1"/>
    <property type="molecule type" value="Genomic_DNA"/>
</dbReference>
<name>A0ABY1Q6U5_9BACT</name>
<keyword evidence="2" id="KW-1185">Reference proteome</keyword>
<sequence>MLGEALNSKKVGHLAGAVSDDSSGHIVPKGSLDRFGQELTRKIIAKDYGCRMMLYRQKLCNSLDG</sequence>